<name>A0ABX8WC39_9HYPH</name>
<dbReference type="Gene3D" id="3.20.20.70">
    <property type="entry name" value="Aldolase class I"/>
    <property type="match status" value="1"/>
</dbReference>
<keyword evidence="4 6" id="KW-0413">Isomerase</keyword>
<sequence length="511" mass="51941">MTTSLLDTLRGGLIVSCQPVDNGPLDSIPAIVGFALAARDGGARALRIEGADNVAAVAKACDLPIIGIVKRDLSTSPVRITPYIEDVAALAAAGAHVIAVDATLRERPVAVAELLAAIRGYGRLAMADLSTIEEAYAAFAMGFDIVGTTMSGYTGGSTPDGPDLAFVTASKALGGFVVAEGRYNSPSLAAAAILAGADAVCAGSAITRTEHVTGWFAKAVADADRRRGETVLAFDIGGTKTLAALVRGETVIDRRLVPTPPDVGSAGWFDAIADMAADWRGEYHVAGVAATGLVRDGLWNALNPGTLAIPPDTSLSGELARRLNCPIVARNDAQAAAWGEYQFGAGQQRDMAFVTVSSGIGGGLVLGGRLVEGARGLAGSLGQVQGSKGDLRLEDLASGFAMAATAGEAGLPADTRLLFDAAKAGNTMAGKILDRAAARIATGLVDLQRLVDPQAVVVGGGVGLAPAFQAALNRSLELFDTALRPHVVFAALGADAGLIGIGHLAQQSDVM</sequence>
<evidence type="ECO:0000313" key="8">
    <source>
        <dbReference type="Proteomes" id="UP000825799"/>
    </source>
</evidence>
<dbReference type="PANTHER" id="PTHR36204">
    <property type="entry name" value="N-ACETYLMANNOSAMINE-6-PHOSPHATE 2-EPIMERASE-RELATED"/>
    <property type="match status" value="1"/>
</dbReference>
<dbReference type="RefSeq" id="WP_220304039.1">
    <property type="nucleotide sequence ID" value="NZ_CP080590.1"/>
</dbReference>
<dbReference type="InterPro" id="IPR007260">
    <property type="entry name" value="NanE"/>
</dbReference>
<dbReference type="Pfam" id="PF04131">
    <property type="entry name" value="NanE"/>
    <property type="match status" value="1"/>
</dbReference>
<comment type="function">
    <text evidence="2 6">Converts N-acetylmannosamine-6-phosphate (ManNAc-6-P) to N-acetylglucosamine-6-phosphate (GlcNAc-6-P).</text>
</comment>
<comment type="similarity">
    <text evidence="6">Belongs to the NanE family.</text>
</comment>
<dbReference type="EC" id="5.1.3.9" evidence="6"/>
<evidence type="ECO:0000313" key="7">
    <source>
        <dbReference type="EMBL" id="QYO75541.1"/>
    </source>
</evidence>
<dbReference type="PANTHER" id="PTHR36204:SF1">
    <property type="entry name" value="N-ACETYLMANNOSAMINE-6-PHOSPHATE 2-EPIMERASE-RELATED"/>
    <property type="match status" value="1"/>
</dbReference>
<keyword evidence="5 6" id="KW-0119">Carbohydrate metabolism</keyword>
<dbReference type="InterPro" id="IPR000600">
    <property type="entry name" value="ROK"/>
</dbReference>
<dbReference type="SUPFAM" id="SSF53067">
    <property type="entry name" value="Actin-like ATPase domain"/>
    <property type="match status" value="1"/>
</dbReference>
<dbReference type="EMBL" id="CP080590">
    <property type="protein sequence ID" value="QYO75541.1"/>
    <property type="molecule type" value="Genomic_DNA"/>
</dbReference>
<evidence type="ECO:0000256" key="3">
    <source>
        <dbReference type="ARBA" id="ARBA00005081"/>
    </source>
</evidence>
<proteinExistence type="inferred from homology"/>
<dbReference type="Pfam" id="PF00480">
    <property type="entry name" value="ROK"/>
    <property type="match status" value="1"/>
</dbReference>
<dbReference type="HAMAP" id="MF_01235">
    <property type="entry name" value="ManNAc6P_epimer"/>
    <property type="match status" value="1"/>
</dbReference>
<gene>
    <name evidence="6" type="primary">nanE</name>
    <name evidence="7" type="ORF">K1X15_12950</name>
</gene>
<evidence type="ECO:0000256" key="4">
    <source>
        <dbReference type="ARBA" id="ARBA00023235"/>
    </source>
</evidence>
<reference evidence="7 8" key="1">
    <citation type="submission" date="2021-08" db="EMBL/GenBank/DDBJ databases">
        <title>Devosia salina sp. nov., isolated from the South China Sea sediment.</title>
        <authorList>
            <person name="Zhou Z."/>
        </authorList>
    </citation>
    <scope>NUCLEOTIDE SEQUENCE [LARGE SCALE GENOMIC DNA]</scope>
    <source>
        <strain evidence="7 8">SCS-3</strain>
    </source>
</reference>
<evidence type="ECO:0000256" key="2">
    <source>
        <dbReference type="ARBA" id="ARBA00002147"/>
    </source>
</evidence>
<dbReference type="InterPro" id="IPR013785">
    <property type="entry name" value="Aldolase_TIM"/>
</dbReference>
<comment type="catalytic activity">
    <reaction evidence="1 6">
        <text>an N-acyl-D-glucosamine 6-phosphate = an N-acyl-D-mannosamine 6-phosphate</text>
        <dbReference type="Rhea" id="RHEA:23932"/>
        <dbReference type="ChEBI" id="CHEBI:57599"/>
        <dbReference type="ChEBI" id="CHEBI:57666"/>
        <dbReference type="EC" id="5.1.3.9"/>
    </reaction>
</comment>
<dbReference type="SUPFAM" id="SSF51366">
    <property type="entry name" value="Ribulose-phoshate binding barrel"/>
    <property type="match status" value="1"/>
</dbReference>
<comment type="pathway">
    <text evidence="3 6">Amino-sugar metabolism; N-acetylneuraminate degradation; D-fructose 6-phosphate from N-acetylneuraminate: step 3/5.</text>
</comment>
<dbReference type="InterPro" id="IPR011060">
    <property type="entry name" value="RibuloseP-bd_barrel"/>
</dbReference>
<evidence type="ECO:0000256" key="5">
    <source>
        <dbReference type="ARBA" id="ARBA00023277"/>
    </source>
</evidence>
<dbReference type="GO" id="GO:0047465">
    <property type="term" value="F:N-acylglucosamine-6-phosphate 2-epimerase activity"/>
    <property type="evidence" value="ECO:0007669"/>
    <property type="project" value="UniProtKB-EC"/>
</dbReference>
<evidence type="ECO:0000256" key="6">
    <source>
        <dbReference type="HAMAP-Rule" id="MF_01235"/>
    </source>
</evidence>
<dbReference type="CDD" id="cd04729">
    <property type="entry name" value="NanE"/>
    <property type="match status" value="1"/>
</dbReference>
<protein>
    <recommendedName>
        <fullName evidence="6">Putative N-acetylmannosamine-6-phosphate 2-epimerase</fullName>
        <ecNumber evidence="6">5.1.3.9</ecNumber>
    </recommendedName>
    <alternativeName>
        <fullName evidence="6">ManNAc-6-P epimerase</fullName>
    </alternativeName>
</protein>
<evidence type="ECO:0000256" key="1">
    <source>
        <dbReference type="ARBA" id="ARBA00000056"/>
    </source>
</evidence>
<dbReference type="NCBIfam" id="NF002231">
    <property type="entry name" value="PRK01130.1"/>
    <property type="match status" value="1"/>
</dbReference>
<dbReference type="Proteomes" id="UP000825799">
    <property type="component" value="Chromosome"/>
</dbReference>
<dbReference type="InterPro" id="IPR043129">
    <property type="entry name" value="ATPase_NBD"/>
</dbReference>
<keyword evidence="8" id="KW-1185">Reference proteome</keyword>
<organism evidence="7 8">
    <name type="scientific">Devosia salina</name>
    <dbReference type="NCBI Taxonomy" id="2860336"/>
    <lineage>
        <taxon>Bacteria</taxon>
        <taxon>Pseudomonadati</taxon>
        <taxon>Pseudomonadota</taxon>
        <taxon>Alphaproteobacteria</taxon>
        <taxon>Hyphomicrobiales</taxon>
        <taxon>Devosiaceae</taxon>
        <taxon>Devosia</taxon>
    </lineage>
</organism>
<dbReference type="Gene3D" id="3.30.420.40">
    <property type="match status" value="2"/>
</dbReference>
<accession>A0ABX8WC39</accession>